<sequence>MPSFSISAGFPRNQKNRPFSLRRRLLSISPGTPLASAPHPSHPCGQRRFHASDLGPSTHLRSILFRRLRSAPSMVEARRLHGLLLVNGFLGSGGALLGSQLVGTYAGLGGLREALLVFYRLPSRNSFACNSILRGMVETGGFSEAVDLYRSMLREGPPPDAYTYPLVLKACSAWSSLQHGREVYRSISFDILQSNVFVQCALVDMFAKCGSLDDARNLFDQMPQRDLVSWTTMMCGTMQNGSWSEALNLFQRMRGEGFGFDSVTMATVIPACGRLGALQLGRGLHGTAVRGGVGSDLCVLNALIDMYCKCGYTRSAKCIFRDIKQKDVVSWSSLVAGHSQNYQYAESLGLFTEMIRGGTAPSSVTLASVLPALAEWKLSKQGKEIHGYALRHCFELDTFVASALIDIYSECNAVRKAEFIFRSMAGRDIAIWNSMIAGYALNGDVELVFQYLKGLHGAGFRPNSVTIVTVLPLCNRLTMLTQGKELHGYVTRNGLDCVVSVNNSLIDMYCKCGYLDSGRNVFEQMTCRDTVTYNTIIAALGMHGHGLQAISFFHTMRKEKIKPDKVTFVALLSACSHAGLVEEGLLFYKSMIHEHGVLQDMEHYSCMVDLYGRSGYLDSAWHFIRKMSVEPHIDVLGSLLGACRVHKRMDLAELVGKWIFEKKPEDPGYYVLLSNIYASSGRWSDVTRVRKMVKERGLVKKPESGRVAGSAPADPDPESGRSRAELGRVGLSRTVNFANLVSWVGVPPPSRVARGRPDSESVDSAPSRPTLPSMTLPDCLIECCSSQQCDDCRSGCNQQCNLWQCGQMGVDVRRQAMHPWTTRPASQCFKHEANP</sequence>
<keyword evidence="1" id="KW-0677">Repeat</keyword>
<dbReference type="EMBL" id="NMUH01008283">
    <property type="protein sequence ID" value="MQM18565.1"/>
    <property type="molecule type" value="Genomic_DNA"/>
</dbReference>
<dbReference type="AlphaFoldDB" id="A0A843XHD8"/>
<dbReference type="FunFam" id="1.25.40.10:FF:000351">
    <property type="entry name" value="Pentatricopeptide repeat-containing protein"/>
    <property type="match status" value="1"/>
</dbReference>
<dbReference type="Pfam" id="PF01535">
    <property type="entry name" value="PPR"/>
    <property type="match status" value="5"/>
</dbReference>
<dbReference type="Pfam" id="PF20431">
    <property type="entry name" value="E_motif"/>
    <property type="match status" value="1"/>
</dbReference>
<dbReference type="PANTHER" id="PTHR47926:SF394">
    <property type="entry name" value="REPEAT-LIKE SUPERFAMILY PROTEIN, PUTATIVE-RELATED"/>
    <property type="match status" value="1"/>
</dbReference>
<feature type="repeat" description="PPR" evidence="2">
    <location>
        <begin position="428"/>
        <end position="462"/>
    </location>
</feature>
<feature type="region of interest" description="Disordered" evidence="3">
    <location>
        <begin position="700"/>
        <end position="723"/>
    </location>
</feature>
<feature type="repeat" description="PPR" evidence="2">
    <location>
        <begin position="125"/>
        <end position="159"/>
    </location>
</feature>
<proteinExistence type="predicted"/>
<evidence type="ECO:0000256" key="1">
    <source>
        <dbReference type="ARBA" id="ARBA00022737"/>
    </source>
</evidence>
<dbReference type="PANTHER" id="PTHR47926">
    <property type="entry name" value="PENTATRICOPEPTIDE REPEAT-CONTAINING PROTEIN"/>
    <property type="match status" value="1"/>
</dbReference>
<dbReference type="FunFam" id="1.25.40.10:FF:000344">
    <property type="entry name" value="Pentatricopeptide repeat-containing protein"/>
    <property type="match status" value="1"/>
</dbReference>
<dbReference type="GO" id="GO:0009451">
    <property type="term" value="P:RNA modification"/>
    <property type="evidence" value="ECO:0007669"/>
    <property type="project" value="InterPro"/>
</dbReference>
<dbReference type="OrthoDB" id="1851890at2759"/>
<evidence type="ECO:0000313" key="5">
    <source>
        <dbReference type="Proteomes" id="UP000652761"/>
    </source>
</evidence>
<accession>A0A843XHD8</accession>
<keyword evidence="5" id="KW-1185">Reference proteome</keyword>
<feature type="repeat" description="PPR" evidence="2">
    <location>
        <begin position="226"/>
        <end position="260"/>
    </location>
</feature>
<evidence type="ECO:0000313" key="4">
    <source>
        <dbReference type="EMBL" id="MQM18565.1"/>
    </source>
</evidence>
<dbReference type="InterPro" id="IPR002885">
    <property type="entry name" value="PPR_rpt"/>
</dbReference>
<dbReference type="InterPro" id="IPR046848">
    <property type="entry name" value="E_motif"/>
</dbReference>
<evidence type="ECO:0008006" key="6">
    <source>
        <dbReference type="Google" id="ProtNLM"/>
    </source>
</evidence>
<dbReference type="InterPro" id="IPR011990">
    <property type="entry name" value="TPR-like_helical_dom_sf"/>
</dbReference>
<dbReference type="Proteomes" id="UP000652761">
    <property type="component" value="Unassembled WGS sequence"/>
</dbReference>
<dbReference type="Gene3D" id="1.25.40.10">
    <property type="entry name" value="Tetratricopeptide repeat domain"/>
    <property type="match status" value="4"/>
</dbReference>
<dbReference type="GO" id="GO:0003723">
    <property type="term" value="F:RNA binding"/>
    <property type="evidence" value="ECO:0007669"/>
    <property type="project" value="InterPro"/>
</dbReference>
<dbReference type="Pfam" id="PF13041">
    <property type="entry name" value="PPR_2"/>
    <property type="match status" value="3"/>
</dbReference>
<dbReference type="InterPro" id="IPR046960">
    <property type="entry name" value="PPR_At4g14850-like_plant"/>
</dbReference>
<protein>
    <recommendedName>
        <fullName evidence="6">Pentatricopeptide repeat-containing protein</fullName>
    </recommendedName>
</protein>
<feature type="region of interest" description="Disordered" evidence="3">
    <location>
        <begin position="32"/>
        <end position="53"/>
    </location>
</feature>
<reference evidence="4" key="1">
    <citation type="submission" date="2017-07" db="EMBL/GenBank/DDBJ databases">
        <title>Taro Niue Genome Assembly and Annotation.</title>
        <authorList>
            <person name="Atibalentja N."/>
            <person name="Keating K."/>
            <person name="Fields C.J."/>
        </authorList>
    </citation>
    <scope>NUCLEOTIDE SEQUENCE</scope>
    <source>
        <strain evidence="4">Niue_2</strain>
        <tissue evidence="4">Leaf</tissue>
    </source>
</reference>
<evidence type="ECO:0000256" key="3">
    <source>
        <dbReference type="SAM" id="MobiDB-lite"/>
    </source>
</evidence>
<feature type="repeat" description="PPR" evidence="2">
    <location>
        <begin position="529"/>
        <end position="563"/>
    </location>
</feature>
<feature type="region of interest" description="Disordered" evidence="3">
    <location>
        <begin position="748"/>
        <end position="771"/>
    </location>
</feature>
<evidence type="ECO:0000256" key="2">
    <source>
        <dbReference type="PROSITE-ProRule" id="PRU00708"/>
    </source>
</evidence>
<dbReference type="PROSITE" id="PS51375">
    <property type="entry name" value="PPR"/>
    <property type="match status" value="6"/>
</dbReference>
<dbReference type="NCBIfam" id="TIGR00756">
    <property type="entry name" value="PPR"/>
    <property type="match status" value="5"/>
</dbReference>
<feature type="repeat" description="PPR" evidence="2">
    <location>
        <begin position="195"/>
        <end position="225"/>
    </location>
</feature>
<feature type="repeat" description="PPR" evidence="2">
    <location>
        <begin position="327"/>
        <end position="361"/>
    </location>
</feature>
<name>A0A843XHD8_COLES</name>
<dbReference type="FunFam" id="1.25.40.10:FF:000090">
    <property type="entry name" value="Pentatricopeptide repeat-containing protein, chloroplastic"/>
    <property type="match status" value="1"/>
</dbReference>
<organism evidence="4 5">
    <name type="scientific">Colocasia esculenta</name>
    <name type="common">Wild taro</name>
    <name type="synonym">Arum esculentum</name>
    <dbReference type="NCBI Taxonomy" id="4460"/>
    <lineage>
        <taxon>Eukaryota</taxon>
        <taxon>Viridiplantae</taxon>
        <taxon>Streptophyta</taxon>
        <taxon>Embryophyta</taxon>
        <taxon>Tracheophyta</taxon>
        <taxon>Spermatophyta</taxon>
        <taxon>Magnoliopsida</taxon>
        <taxon>Liliopsida</taxon>
        <taxon>Araceae</taxon>
        <taxon>Aroideae</taxon>
        <taxon>Colocasieae</taxon>
        <taxon>Colocasia</taxon>
    </lineage>
</organism>
<gene>
    <name evidence="4" type="ORF">Taro_051561</name>
</gene>
<comment type="caution">
    <text evidence="4">The sequence shown here is derived from an EMBL/GenBank/DDBJ whole genome shotgun (WGS) entry which is preliminary data.</text>
</comment>